<keyword evidence="1" id="KW-0812">Transmembrane</keyword>
<dbReference type="Proteomes" id="UP001060112">
    <property type="component" value="Chromosome"/>
</dbReference>
<dbReference type="RefSeq" id="WP_290138139.1">
    <property type="nucleotide sequence ID" value="NZ_CP101620.1"/>
</dbReference>
<feature type="transmembrane region" description="Helical" evidence="1">
    <location>
        <begin position="29"/>
        <end position="47"/>
    </location>
</feature>
<keyword evidence="1" id="KW-0472">Membrane</keyword>
<gene>
    <name evidence="3" type="ORF">NMU03_10240</name>
</gene>
<keyword evidence="1" id="KW-1133">Transmembrane helix</keyword>
<keyword evidence="4" id="KW-1185">Reference proteome</keyword>
<dbReference type="PROSITE" id="PS50965">
    <property type="entry name" value="NERD"/>
    <property type="match status" value="1"/>
</dbReference>
<name>A0ABY5I251_9FIRM</name>
<sequence>MIAGRITAPLGTDEWREQFNYRHQLNVNMPIFFAIGCVGCIIGNLCYRPYKKLKSGIQGEERTLNILKNLPINYTVLSNVQIEYDGKRSEIDNLIISTRGLIIVETKNYKGTTTGKENDSEWIISKTSSKGNTFQDSIKNPIKQVKRQTYILSQILKENSIYCWIDGYVYMAGGQCHTDSDKVYTEERKLLQIIIDSGRDNALSDEDMRRIQQVLKL</sequence>
<dbReference type="Pfam" id="PF08378">
    <property type="entry name" value="NERD"/>
    <property type="match status" value="1"/>
</dbReference>
<dbReference type="EMBL" id="CP101620">
    <property type="protein sequence ID" value="UTY38072.1"/>
    <property type="molecule type" value="Genomic_DNA"/>
</dbReference>
<proteinExistence type="predicted"/>
<organism evidence="3 4">
    <name type="scientific">Allocoprobacillus halotolerans</name>
    <dbReference type="NCBI Taxonomy" id="2944914"/>
    <lineage>
        <taxon>Bacteria</taxon>
        <taxon>Bacillati</taxon>
        <taxon>Bacillota</taxon>
        <taxon>Erysipelotrichia</taxon>
        <taxon>Erysipelotrichales</taxon>
        <taxon>Erysipelotrichaceae</taxon>
        <taxon>Allocoprobacillus</taxon>
    </lineage>
</organism>
<accession>A0ABY5I251</accession>
<evidence type="ECO:0000313" key="4">
    <source>
        <dbReference type="Proteomes" id="UP001060112"/>
    </source>
</evidence>
<reference evidence="3" key="1">
    <citation type="submission" date="2022-07" db="EMBL/GenBank/DDBJ databases">
        <title>Faecal culturing of patients with breast cancer.</title>
        <authorList>
            <person name="Teng N.M.Y."/>
            <person name="Kiu R."/>
            <person name="Evans R."/>
            <person name="Baker D.J."/>
            <person name="Zenner C."/>
            <person name="Robinson S.D."/>
            <person name="Hall L.J."/>
        </authorList>
    </citation>
    <scope>NUCLEOTIDE SEQUENCE</scope>
    <source>
        <strain evidence="3">LH1062</strain>
    </source>
</reference>
<protein>
    <submittedName>
        <fullName evidence="3">NERD domain-containing protein</fullName>
    </submittedName>
</protein>
<feature type="domain" description="NERD" evidence="2">
    <location>
        <begin position="55"/>
        <end position="175"/>
    </location>
</feature>
<dbReference type="InterPro" id="IPR011528">
    <property type="entry name" value="NERD"/>
</dbReference>
<evidence type="ECO:0000313" key="3">
    <source>
        <dbReference type="EMBL" id="UTY38072.1"/>
    </source>
</evidence>
<evidence type="ECO:0000256" key="1">
    <source>
        <dbReference type="SAM" id="Phobius"/>
    </source>
</evidence>
<evidence type="ECO:0000259" key="2">
    <source>
        <dbReference type="PROSITE" id="PS50965"/>
    </source>
</evidence>